<evidence type="ECO:0000313" key="4">
    <source>
        <dbReference type="EMBL" id="GAK36599.1"/>
    </source>
</evidence>
<dbReference type="OrthoDB" id="9805976at2"/>
<sequence>MKRIVVITSSPHKDGNSNKLAEAFIKGATSAGHQVSRFDASSKEIKPCIGCNNCFSKEDCACISKDDFNEAATLIMQSDMVVFATPVYWYTYPAKMKAVIDKFYSFLMTDRPETKNKETLLLAAAGDQNTAVFDLLLQEYKMTVSALQWSAQEPLLVPGVLAVNDILKQPGYLSQAENLGESI</sequence>
<dbReference type="AlphaFoldDB" id="A0A069D8T1"/>
<accession>A0A069D8T1</accession>
<evidence type="ECO:0000313" key="5">
    <source>
        <dbReference type="Proteomes" id="UP000027601"/>
    </source>
</evidence>
<gene>
    <name evidence="4" type="ORF">JCM15093_1771</name>
</gene>
<comment type="caution">
    <text evidence="4">The sequence shown here is derived from an EMBL/GenBank/DDBJ whole genome shotgun (WGS) entry which is preliminary data.</text>
</comment>
<reference evidence="4 5" key="1">
    <citation type="journal article" date="2015" name="Microbes Environ.">
        <title>Distribution and evolution of nitrogen fixation genes in the phylum bacteroidetes.</title>
        <authorList>
            <person name="Inoue J."/>
            <person name="Oshima K."/>
            <person name="Suda W."/>
            <person name="Sakamoto M."/>
            <person name="Iino T."/>
            <person name="Noda S."/>
            <person name="Hongoh Y."/>
            <person name="Hattori M."/>
            <person name="Ohkuma M."/>
        </authorList>
    </citation>
    <scope>NUCLEOTIDE SEQUENCE [LARGE SCALE GENOMIC DNA]</scope>
    <source>
        <strain evidence="4 5">JCM 15093</strain>
    </source>
</reference>
<dbReference type="RefSeq" id="WP_024996462.1">
    <property type="nucleotide sequence ID" value="NZ_ATZI01000007.1"/>
</dbReference>
<dbReference type="eggNOG" id="COG0655">
    <property type="taxonomic scope" value="Bacteria"/>
</dbReference>
<keyword evidence="5" id="KW-1185">Reference proteome</keyword>
<protein>
    <submittedName>
        <fullName evidence="4">Iron-sulfur flavoprotein</fullName>
    </submittedName>
</protein>
<dbReference type="GO" id="GO:0016491">
    <property type="term" value="F:oxidoreductase activity"/>
    <property type="evidence" value="ECO:0007669"/>
    <property type="project" value="InterPro"/>
</dbReference>
<dbReference type="PANTHER" id="PTHR43278:SF2">
    <property type="entry name" value="IRON-SULFUR FLAVOPROTEIN"/>
    <property type="match status" value="1"/>
</dbReference>
<organism evidence="4 5">
    <name type="scientific">Bacteroides graminisolvens DSM 19988 = JCM 15093</name>
    <dbReference type="NCBI Taxonomy" id="1121097"/>
    <lineage>
        <taxon>Bacteria</taxon>
        <taxon>Pseudomonadati</taxon>
        <taxon>Bacteroidota</taxon>
        <taxon>Bacteroidia</taxon>
        <taxon>Bacteroidales</taxon>
        <taxon>Bacteroidaceae</taxon>
        <taxon>Bacteroides</taxon>
    </lineage>
</organism>
<dbReference type="Proteomes" id="UP000027601">
    <property type="component" value="Unassembled WGS sequence"/>
</dbReference>
<keyword evidence="1" id="KW-0285">Flavoprotein</keyword>
<name>A0A069D8T1_9BACE</name>
<feature type="domain" description="NADPH-dependent FMN reductase-like" evidence="3">
    <location>
        <begin position="3"/>
        <end position="129"/>
    </location>
</feature>
<dbReference type="InterPro" id="IPR005025">
    <property type="entry name" value="FMN_Rdtase-like_dom"/>
</dbReference>
<evidence type="ECO:0000256" key="1">
    <source>
        <dbReference type="ARBA" id="ARBA00022630"/>
    </source>
</evidence>
<evidence type="ECO:0000259" key="3">
    <source>
        <dbReference type="Pfam" id="PF03358"/>
    </source>
</evidence>
<dbReference type="Pfam" id="PF03358">
    <property type="entry name" value="FMN_red"/>
    <property type="match status" value="1"/>
</dbReference>
<evidence type="ECO:0000256" key="2">
    <source>
        <dbReference type="ARBA" id="ARBA00022643"/>
    </source>
</evidence>
<keyword evidence="2" id="KW-0288">FMN</keyword>
<dbReference type="InterPro" id="IPR051796">
    <property type="entry name" value="ISF_SsuE-like"/>
</dbReference>
<dbReference type="Gene3D" id="3.40.50.360">
    <property type="match status" value="1"/>
</dbReference>
<dbReference type="SUPFAM" id="SSF52218">
    <property type="entry name" value="Flavoproteins"/>
    <property type="match status" value="1"/>
</dbReference>
<dbReference type="InterPro" id="IPR029039">
    <property type="entry name" value="Flavoprotein-like_sf"/>
</dbReference>
<dbReference type="STRING" id="1121097.GCA_000428125_02024"/>
<dbReference type="PANTHER" id="PTHR43278">
    <property type="entry name" value="NAD(P)H-DEPENDENT FMN-CONTAINING OXIDOREDUCTASE YWQN-RELATED"/>
    <property type="match status" value="1"/>
</dbReference>
<dbReference type="EMBL" id="BAJS01000008">
    <property type="protein sequence ID" value="GAK36599.1"/>
    <property type="molecule type" value="Genomic_DNA"/>
</dbReference>
<proteinExistence type="predicted"/>